<dbReference type="RefSeq" id="XP_017210328.3">
    <property type="nucleotide sequence ID" value="XM_017354839.4"/>
</dbReference>
<evidence type="ECO:0000256" key="5">
    <source>
        <dbReference type="ARBA" id="ARBA00022989"/>
    </source>
</evidence>
<keyword evidence="21" id="KW-1185">Reference proteome</keyword>
<evidence type="ECO:0000256" key="15">
    <source>
        <dbReference type="ARBA" id="ARBA00034104"/>
    </source>
</evidence>
<evidence type="ECO:0000256" key="18">
    <source>
        <dbReference type="ARBA" id="ARBA00036634"/>
    </source>
</evidence>
<dbReference type="GO" id="GO:0045211">
    <property type="term" value="C:postsynaptic membrane"/>
    <property type="evidence" value="ECO:0007669"/>
    <property type="project" value="UniProtKB-SubCell"/>
</dbReference>
<keyword evidence="8 20" id="KW-0472">Membrane</keyword>
<comment type="subcellular location">
    <subcellularLocation>
        <location evidence="15">Postsynaptic cell membrane</location>
        <topology evidence="15">Multi-pass membrane protein</topology>
    </subcellularLocation>
</comment>
<keyword evidence="2" id="KW-1003">Cell membrane</keyword>
<keyword evidence="6" id="KW-0770">Synapse</keyword>
<dbReference type="InterPro" id="IPR038050">
    <property type="entry name" value="Neuro_actylchol_rec"/>
</dbReference>
<evidence type="ECO:0000256" key="12">
    <source>
        <dbReference type="ARBA" id="ARBA00023257"/>
    </source>
</evidence>
<keyword evidence="10" id="KW-0675">Receptor</keyword>
<dbReference type="InterPro" id="IPR006202">
    <property type="entry name" value="Neur_chan_lig-bd"/>
</dbReference>
<evidence type="ECO:0000256" key="16">
    <source>
        <dbReference type="ARBA" id="ARBA00034430"/>
    </source>
</evidence>
<comment type="catalytic activity">
    <reaction evidence="17">
        <text>Na(+)(in) = Na(+)(out)</text>
        <dbReference type="Rhea" id="RHEA:34963"/>
        <dbReference type="ChEBI" id="CHEBI:29101"/>
    </reaction>
</comment>
<evidence type="ECO:0000313" key="23">
    <source>
        <dbReference type="ZFIN" id="ZDB-GENE-131121-267"/>
    </source>
</evidence>
<comment type="catalytic activity">
    <reaction evidence="16">
        <text>K(+)(in) = K(+)(out)</text>
        <dbReference type="Rhea" id="RHEA:29463"/>
        <dbReference type="ChEBI" id="CHEBI:29103"/>
    </reaction>
</comment>
<evidence type="ECO:0000313" key="22">
    <source>
        <dbReference type="RefSeq" id="XP_017210328.3"/>
    </source>
</evidence>
<keyword evidence="5 20" id="KW-1133">Transmembrane helix</keyword>
<dbReference type="Proteomes" id="UP000000437">
    <property type="component" value="Chromosome 3"/>
</dbReference>
<comment type="catalytic activity">
    <reaction evidence="18">
        <text>Ca(2+)(in) = Ca(2+)(out)</text>
        <dbReference type="Rhea" id="RHEA:29671"/>
        <dbReference type="ChEBI" id="CHEBI:29108"/>
    </reaction>
</comment>
<comment type="function">
    <text evidence="19">Forms serotonin (5-hydroxytryptamine/5-HT3)-activated cation-selective channel complexes, which when activated cause fast, depolarizing responses in neurons.</text>
</comment>
<dbReference type="InterPro" id="IPR006201">
    <property type="entry name" value="Neur_channel"/>
</dbReference>
<protein>
    <submittedName>
        <fullName evidence="22">Pyrroline-5-carboxylate reductase 1a isoform X3</fullName>
    </submittedName>
</protein>
<evidence type="ECO:0000256" key="11">
    <source>
        <dbReference type="ARBA" id="ARBA00023180"/>
    </source>
</evidence>
<comment type="similarity">
    <text evidence="20">Belongs to the ligand-gated ion channel (TC 1.A.9) family.</text>
</comment>
<keyword evidence="9" id="KW-1015">Disulfide bond</keyword>
<proteinExistence type="inferred from homology"/>
<evidence type="ECO:0000256" key="8">
    <source>
        <dbReference type="ARBA" id="ARBA00023136"/>
    </source>
</evidence>
<dbReference type="PANTHER" id="PTHR18945">
    <property type="entry name" value="NEUROTRANSMITTER GATED ION CHANNEL"/>
    <property type="match status" value="1"/>
</dbReference>
<dbReference type="GO" id="GO:0004888">
    <property type="term" value="F:transmembrane signaling receptor activity"/>
    <property type="evidence" value="ECO:0007669"/>
    <property type="project" value="InterPro"/>
</dbReference>
<dbReference type="ZFIN" id="ZDB-GENE-131121-267">
    <property type="gene designation" value="si:ch211-256e16.4"/>
</dbReference>
<dbReference type="InterPro" id="IPR036734">
    <property type="entry name" value="Neur_chan_lig-bd_sf"/>
</dbReference>
<keyword evidence="13" id="KW-1071">Ligand-gated ion channel</keyword>
<reference evidence="22" key="1">
    <citation type="submission" date="2025-08" db="UniProtKB">
        <authorList>
            <consortium name="RefSeq"/>
        </authorList>
    </citation>
    <scope>IDENTIFICATION</scope>
    <source>
        <strain evidence="22">Tuebingen</strain>
        <tissue evidence="22">Fibroblasts and whole tissue</tissue>
    </source>
</reference>
<dbReference type="PRINTS" id="PR00252">
    <property type="entry name" value="NRIONCHANNEL"/>
</dbReference>
<keyword evidence="7 20" id="KW-0406">Ion transport</keyword>
<dbReference type="FunFam" id="2.70.170.10:FF:000017">
    <property type="entry name" value="5-hydroxytryptamine receptor 3A"/>
    <property type="match status" value="1"/>
</dbReference>
<evidence type="ECO:0000256" key="10">
    <source>
        <dbReference type="ARBA" id="ARBA00023170"/>
    </source>
</evidence>
<evidence type="ECO:0000256" key="4">
    <source>
        <dbReference type="ARBA" id="ARBA00022729"/>
    </source>
</evidence>
<dbReference type="Pfam" id="PF02931">
    <property type="entry name" value="Neur_chan_LBD"/>
    <property type="match status" value="1"/>
</dbReference>
<evidence type="ECO:0000256" key="6">
    <source>
        <dbReference type="ARBA" id="ARBA00023018"/>
    </source>
</evidence>
<keyword evidence="1 20" id="KW-0813">Transport</keyword>
<keyword evidence="3 20" id="KW-0812">Transmembrane</keyword>
<dbReference type="Gene3D" id="2.70.170.10">
    <property type="entry name" value="Neurotransmitter-gated ion-channel ligand-binding domain"/>
    <property type="match status" value="1"/>
</dbReference>
<dbReference type="InterPro" id="IPR006029">
    <property type="entry name" value="Neurotrans-gated_channel_TM"/>
</dbReference>
<dbReference type="AlphaFoldDB" id="A0A8M6YZB1"/>
<dbReference type="SUPFAM" id="SSF63712">
    <property type="entry name" value="Nicotinic receptor ligand binding domain-like"/>
    <property type="match status" value="1"/>
</dbReference>
<evidence type="ECO:0000256" key="20">
    <source>
        <dbReference type="RuleBase" id="RU000687"/>
    </source>
</evidence>
<dbReference type="OrthoDB" id="6097796at2759"/>
<dbReference type="GO" id="GO:0005230">
    <property type="term" value="F:extracellular ligand-gated monoatomic ion channel activity"/>
    <property type="evidence" value="ECO:0007669"/>
    <property type="project" value="InterPro"/>
</dbReference>
<dbReference type="Pfam" id="PF02932">
    <property type="entry name" value="Neur_chan_memb"/>
    <property type="match status" value="1"/>
</dbReference>
<gene>
    <name evidence="23" type="primary">si:ch211-256e16.4</name>
    <name evidence="22" type="synonym">pycr1</name>
    <name evidence="22" type="synonym">pycr1a</name>
    <name evidence="22" type="synonym">zgc:73112</name>
</gene>
<evidence type="ECO:0000256" key="3">
    <source>
        <dbReference type="ARBA" id="ARBA00022692"/>
    </source>
</evidence>
<dbReference type="Gene3D" id="1.20.58.390">
    <property type="entry name" value="Neurotransmitter-gated ion-channel transmembrane domain"/>
    <property type="match status" value="1"/>
</dbReference>
<dbReference type="InterPro" id="IPR036719">
    <property type="entry name" value="Neuro-gated_channel_TM_sf"/>
</dbReference>
<evidence type="ECO:0000256" key="1">
    <source>
        <dbReference type="ARBA" id="ARBA00022448"/>
    </source>
</evidence>
<evidence type="ECO:0000256" key="9">
    <source>
        <dbReference type="ARBA" id="ARBA00023157"/>
    </source>
</evidence>
<keyword evidence="14 20" id="KW-0407">Ion channel</keyword>
<evidence type="ECO:0000256" key="2">
    <source>
        <dbReference type="ARBA" id="ARBA00022475"/>
    </source>
</evidence>
<evidence type="ECO:0000256" key="19">
    <source>
        <dbReference type="ARBA" id="ARBA00037540"/>
    </source>
</evidence>
<dbReference type="PROSITE" id="PS00236">
    <property type="entry name" value="NEUROTR_ION_CHANNEL"/>
    <property type="match status" value="1"/>
</dbReference>
<keyword evidence="12" id="KW-0628">Postsynaptic cell membrane</keyword>
<dbReference type="InterPro" id="IPR018000">
    <property type="entry name" value="Neurotransmitter_ion_chnl_CS"/>
</dbReference>
<keyword evidence="11" id="KW-0325">Glycoprotein</keyword>
<accession>A0A8M6YZB1</accession>
<name>A0A8M6YZB1_DANRE</name>
<dbReference type="SUPFAM" id="SSF90112">
    <property type="entry name" value="Neurotransmitter-gated ion-channel transmembrane pore"/>
    <property type="match status" value="1"/>
</dbReference>
<sequence>MEFSLFTTHLHWLLLFLASRGWVSDAQICNASAFANSYEQLYKYLGLGGNDNRTTYMRPMFPGQTYTRVLVDLYVTSIVEVFEKEQRLSTQVKMITVWFDSNVLWNSYKFCQILTIAAPRNLFWRPDIVIAESVKTEIGTVESSYVQLVFFGYVVLPEVLSLNTVCKLNLYRFPFDTQSCNITIQSVAYSNVDLKLETLHDTGVLTNSSKQSFQSQGEWELLNISTSKSKVFLMFGYADQLIYQITIKRRPLLHVINIILPVFFFLVLDVTSYFIDTDGADKLSFKVTLLLAISVLLLILNDTLPSTTYELPLIGIYCSAIFSLIGISILETILVNFLRAKGAKILSASAAVTGQDDGVSGPPVDQDRDQKEFQIAMWWIKVARITDMMFLILYLLTIVVFLSVLGKVWYIH</sequence>
<dbReference type="AGR" id="ZFIN:ZDB-GENE-131121-267"/>
<evidence type="ECO:0000313" key="21">
    <source>
        <dbReference type="Proteomes" id="UP000000437"/>
    </source>
</evidence>
<organism evidence="21 22">
    <name type="scientific">Danio rerio</name>
    <name type="common">Zebrafish</name>
    <name type="synonym">Brachydanio rerio</name>
    <dbReference type="NCBI Taxonomy" id="7955"/>
    <lineage>
        <taxon>Eukaryota</taxon>
        <taxon>Metazoa</taxon>
        <taxon>Chordata</taxon>
        <taxon>Craniata</taxon>
        <taxon>Vertebrata</taxon>
        <taxon>Euteleostomi</taxon>
        <taxon>Actinopterygii</taxon>
        <taxon>Neopterygii</taxon>
        <taxon>Teleostei</taxon>
        <taxon>Ostariophysi</taxon>
        <taxon>Cypriniformes</taxon>
        <taxon>Danionidae</taxon>
        <taxon>Danioninae</taxon>
        <taxon>Danio</taxon>
    </lineage>
</organism>
<evidence type="ECO:0000256" key="17">
    <source>
        <dbReference type="ARBA" id="ARBA00036239"/>
    </source>
</evidence>
<keyword evidence="4" id="KW-0732">Signal</keyword>
<evidence type="ECO:0000256" key="7">
    <source>
        <dbReference type="ARBA" id="ARBA00023065"/>
    </source>
</evidence>
<evidence type="ECO:0000256" key="14">
    <source>
        <dbReference type="ARBA" id="ARBA00023303"/>
    </source>
</evidence>
<evidence type="ECO:0000256" key="13">
    <source>
        <dbReference type="ARBA" id="ARBA00023286"/>
    </source>
</evidence>